<dbReference type="EMBL" id="CP098242">
    <property type="protein sequence ID" value="WAW09771.1"/>
    <property type="molecule type" value="Genomic_DNA"/>
</dbReference>
<organism evidence="8 9">
    <name type="scientific">Oxalobacter vibrioformis</name>
    <dbReference type="NCBI Taxonomy" id="933080"/>
    <lineage>
        <taxon>Bacteria</taxon>
        <taxon>Pseudomonadati</taxon>
        <taxon>Pseudomonadota</taxon>
        <taxon>Betaproteobacteria</taxon>
        <taxon>Burkholderiales</taxon>
        <taxon>Oxalobacteraceae</taxon>
        <taxon>Oxalobacter</taxon>
    </lineage>
</organism>
<evidence type="ECO:0000256" key="3">
    <source>
        <dbReference type="ARBA" id="ARBA00024303"/>
    </source>
</evidence>
<dbReference type="KEGG" id="ovb:NB640_11165"/>
<dbReference type="GO" id="GO:0106361">
    <property type="term" value="F:protein-arginine rhamnosyltransferase activity"/>
    <property type="evidence" value="ECO:0007669"/>
    <property type="project" value="InterPro"/>
</dbReference>
<dbReference type="Pfam" id="PF10093">
    <property type="entry name" value="EarP"/>
    <property type="match status" value="1"/>
</dbReference>
<comment type="similarity">
    <text evidence="4">Belongs to the glycosyltransferase 104 family.</text>
</comment>
<reference evidence="8" key="1">
    <citation type="journal article" date="2022" name="Front. Microbiol.">
        <title>New perspectives on an old grouping: The genomic and phenotypic variability of Oxalobacter formigenes and the implications for calcium oxalate stone prevention.</title>
        <authorList>
            <person name="Chmiel J.A."/>
            <person name="Carr C."/>
            <person name="Stuivenberg G.A."/>
            <person name="Venema R."/>
            <person name="Chanyi R.M."/>
            <person name="Al K.F."/>
            <person name="Giguere D."/>
            <person name="Say H."/>
            <person name="Akouris P.P."/>
            <person name="Dominguez Romero S.A."/>
            <person name="Kwong A."/>
            <person name="Tai V."/>
            <person name="Koval S.F."/>
            <person name="Razvi H."/>
            <person name="Bjazevic J."/>
            <person name="Burton J.P."/>
        </authorList>
    </citation>
    <scope>NUCLEOTIDE SEQUENCE</scope>
    <source>
        <strain evidence="8">WoOx3</strain>
    </source>
</reference>
<evidence type="ECO:0000256" key="4">
    <source>
        <dbReference type="ARBA" id="ARBA00024346"/>
    </source>
</evidence>
<comment type="catalytic activity">
    <reaction evidence="7">
        <text>dTDP-beta-L-rhamnose + L-arginyl-[protein] = N(omega)-(alpha-L-rhamnosyl)-L-arginyl-[protein] + dTDP + H(+)</text>
        <dbReference type="Rhea" id="RHEA:66692"/>
        <dbReference type="Rhea" id="RHEA-COMP:10532"/>
        <dbReference type="Rhea" id="RHEA-COMP:17096"/>
        <dbReference type="ChEBI" id="CHEBI:15378"/>
        <dbReference type="ChEBI" id="CHEBI:29965"/>
        <dbReference type="ChEBI" id="CHEBI:57510"/>
        <dbReference type="ChEBI" id="CHEBI:58369"/>
        <dbReference type="ChEBI" id="CHEBI:167445"/>
    </reaction>
    <physiologicalReaction direction="left-to-right" evidence="7">
        <dbReference type="Rhea" id="RHEA:66693"/>
    </physiologicalReaction>
</comment>
<gene>
    <name evidence="8" type="primary">earP</name>
    <name evidence="8" type="ORF">NB640_11165</name>
</gene>
<evidence type="ECO:0000256" key="6">
    <source>
        <dbReference type="ARBA" id="ARBA00030025"/>
    </source>
</evidence>
<comment type="function">
    <text evidence="3">Protein-arginine rhamnosyltransferase that catalyzes the transfer of a single rhamnose to elongation factor P (EF-P) on 'Lys-32', a modification required for EF-P-dependent rescue of polyproline stalled ribosomes.</text>
</comment>
<keyword evidence="9" id="KW-1185">Reference proteome</keyword>
<dbReference type="InterPro" id="IPR016633">
    <property type="entry name" value="EarP"/>
</dbReference>
<accession>A0A9E9LV78</accession>
<evidence type="ECO:0000313" key="9">
    <source>
        <dbReference type="Proteomes" id="UP001156215"/>
    </source>
</evidence>
<dbReference type="Proteomes" id="UP001156215">
    <property type="component" value="Chromosome"/>
</dbReference>
<dbReference type="RefSeq" id="WP_269308774.1">
    <property type="nucleotide sequence ID" value="NZ_CP098242.1"/>
</dbReference>
<dbReference type="AlphaFoldDB" id="A0A9E9LV78"/>
<keyword evidence="1" id="KW-0328">Glycosyltransferase</keyword>
<evidence type="ECO:0000256" key="2">
    <source>
        <dbReference type="ARBA" id="ARBA00022679"/>
    </source>
</evidence>
<protein>
    <recommendedName>
        <fullName evidence="5">Protein-arginine rhamnosyltransferase</fullName>
    </recommendedName>
    <alternativeName>
        <fullName evidence="6">EF-P arginine rhamnosyltransferase</fullName>
    </alternativeName>
</protein>
<dbReference type="PIRSF" id="PIRSF015557">
    <property type="entry name" value="UCP015557"/>
    <property type="match status" value="1"/>
</dbReference>
<dbReference type="GO" id="GO:0003746">
    <property type="term" value="F:translation elongation factor activity"/>
    <property type="evidence" value="ECO:0007669"/>
    <property type="project" value="UniProtKB-KW"/>
</dbReference>
<evidence type="ECO:0000256" key="1">
    <source>
        <dbReference type="ARBA" id="ARBA00022676"/>
    </source>
</evidence>
<proteinExistence type="inferred from homology"/>
<evidence type="ECO:0000313" key="8">
    <source>
        <dbReference type="EMBL" id="WAW09771.1"/>
    </source>
</evidence>
<keyword evidence="2" id="KW-0808">Transferase</keyword>
<evidence type="ECO:0000256" key="7">
    <source>
        <dbReference type="ARBA" id="ARBA00048472"/>
    </source>
</evidence>
<dbReference type="NCBIfam" id="TIGR03837">
    <property type="entry name" value="efp_Arg_rhamno"/>
    <property type="match status" value="1"/>
</dbReference>
<keyword evidence="8" id="KW-0251">Elongation factor</keyword>
<sequence>MTSGFQFDLFCRVVDNFGDAGVCWRLARQLAAEYPVQVRLWIDRLETLQKISPALNAGKAEQLVSGVTVRHWPEVFPDTDTASIPDVVIEGFGCHLPDNYLLSMAHCHRQPVWINMEYLSAESWVDNCHRMASPQSSLPLTRHFFFPGFTGATGGLFREAGLIEKRSCFQADDAGKQAFLQQLGVDNAADDVLSLFCYEDAPVMDLFRMLAEQKEKSVLCLVPEGVASASVSRFLGCPAKAGEKQSEGALTVQVIPIVSQDAYDRLLWSCDLNFVRGEDSFLRAQWAARPFIWQIYPQDDEAHVVKLDAFLAYYFAEMPKSMAKTVGNAWRMWNGISINEADTASAMREMIFRDLPTLTAYGAKWANKLAGEEDFAASLFRFVSSMR</sequence>
<name>A0A9E9LV78_9BURK</name>
<evidence type="ECO:0000256" key="5">
    <source>
        <dbReference type="ARBA" id="ARBA00024416"/>
    </source>
</evidence>
<keyword evidence="8" id="KW-0648">Protein biosynthesis</keyword>